<organism evidence="1 2">
    <name type="scientific">Tenacibaculum holothuriorum</name>
    <dbReference type="NCBI Taxonomy" id="1635173"/>
    <lineage>
        <taxon>Bacteria</taxon>
        <taxon>Pseudomonadati</taxon>
        <taxon>Bacteroidota</taxon>
        <taxon>Flavobacteriia</taxon>
        <taxon>Flavobacteriales</taxon>
        <taxon>Flavobacteriaceae</taxon>
        <taxon>Tenacibaculum</taxon>
    </lineage>
</organism>
<reference evidence="1 2" key="1">
    <citation type="submission" date="2015-03" db="EMBL/GenBank/DDBJ databases">
        <title>Genome sequence of Tenacibaculum sp. S2-2, isolated from intestinal microbiota of sea cucumber, Apostichopus japonicas.</title>
        <authorList>
            <person name="Shao Z."/>
            <person name="Wang L."/>
            <person name="Li X."/>
        </authorList>
    </citation>
    <scope>NUCLEOTIDE SEQUENCE [LARGE SCALE GENOMIC DNA]</scope>
    <source>
        <strain evidence="1 2">S2-2</strain>
    </source>
</reference>
<keyword evidence="2" id="KW-1185">Reference proteome</keyword>
<dbReference type="AlphaFoldDB" id="A0A1Y2PCJ9"/>
<proteinExistence type="predicted"/>
<comment type="caution">
    <text evidence="1">The sequence shown here is derived from an EMBL/GenBank/DDBJ whole genome shotgun (WGS) entry which is preliminary data.</text>
</comment>
<dbReference type="InParanoid" id="A0A1Y2PCJ9"/>
<accession>A0A1Y2PCJ9</accession>
<gene>
    <name evidence="1" type="ORF">WH52_07660</name>
</gene>
<protein>
    <submittedName>
        <fullName evidence="1">Uncharacterized protein</fullName>
    </submittedName>
</protein>
<name>A0A1Y2PCJ9_9FLAO</name>
<dbReference type="Proteomes" id="UP000194221">
    <property type="component" value="Unassembled WGS sequence"/>
</dbReference>
<sequence>MKEYHKFNFYKYTYCEFEMQKIDFFKDMKAHFQSKSGSYYYYTNEGVFRYSNHWGRVANCRWKIKGIEEYKNQNYYVGFANWNDFYPLNSFDKVFYIAVDYQNEQAKICRVQDENTEDLFLMTSEIAHQKLKNIREVFKDAKWMTYMNEDVSIIQKKVIAELISTHKTLQKIKLELRRNSTLS</sequence>
<dbReference type="STRING" id="1635173.WH52_07660"/>
<evidence type="ECO:0000313" key="1">
    <source>
        <dbReference type="EMBL" id="OSY87910.1"/>
    </source>
</evidence>
<evidence type="ECO:0000313" key="2">
    <source>
        <dbReference type="Proteomes" id="UP000194221"/>
    </source>
</evidence>
<dbReference type="EMBL" id="LAPZ01000005">
    <property type="protein sequence ID" value="OSY87910.1"/>
    <property type="molecule type" value="Genomic_DNA"/>
</dbReference>